<reference evidence="2" key="1">
    <citation type="submission" date="2019-09" db="EMBL/GenBank/DDBJ databases">
        <title>Characterisation of the sponge microbiome using genome-centric metagenomics.</title>
        <authorList>
            <person name="Engelberts J.P."/>
            <person name="Robbins S.J."/>
            <person name="De Goeij J.M."/>
            <person name="Aranda M."/>
            <person name="Bell S.C."/>
            <person name="Webster N.S."/>
        </authorList>
    </citation>
    <scope>NUCLEOTIDE SEQUENCE</scope>
    <source>
        <strain evidence="2">SB0664_bin_27</strain>
    </source>
</reference>
<dbReference type="SUPFAM" id="SSF89550">
    <property type="entry name" value="PHP domain-like"/>
    <property type="match status" value="1"/>
</dbReference>
<dbReference type="GO" id="GO:0035312">
    <property type="term" value="F:5'-3' DNA exonuclease activity"/>
    <property type="evidence" value="ECO:0007669"/>
    <property type="project" value="TreeGrafter"/>
</dbReference>
<dbReference type="Gene3D" id="1.10.150.650">
    <property type="match status" value="1"/>
</dbReference>
<dbReference type="InterPro" id="IPR003141">
    <property type="entry name" value="Pol/His_phosphatase_N"/>
</dbReference>
<dbReference type="SMART" id="SM00481">
    <property type="entry name" value="POLIIIAc"/>
    <property type="match status" value="1"/>
</dbReference>
<evidence type="ECO:0000259" key="1">
    <source>
        <dbReference type="SMART" id="SM00481"/>
    </source>
</evidence>
<accession>A0A6B0YXT5</accession>
<feature type="domain" description="Polymerase/histidinol phosphatase N-terminal" evidence="1">
    <location>
        <begin position="14"/>
        <end position="79"/>
    </location>
</feature>
<dbReference type="Pfam" id="PF02811">
    <property type="entry name" value="PHP"/>
    <property type="match status" value="1"/>
</dbReference>
<organism evidence="2">
    <name type="scientific">Caldilineaceae bacterium SB0664_bin_27</name>
    <dbReference type="NCBI Taxonomy" id="2605260"/>
    <lineage>
        <taxon>Bacteria</taxon>
        <taxon>Bacillati</taxon>
        <taxon>Chloroflexota</taxon>
        <taxon>Caldilineae</taxon>
        <taxon>Caldilineales</taxon>
        <taxon>Caldilineaceae</taxon>
    </lineage>
</organism>
<protein>
    <submittedName>
        <fullName evidence="2">PHP domain-containing protein</fullName>
    </submittedName>
</protein>
<dbReference type="PANTHER" id="PTHR42924">
    <property type="entry name" value="EXONUCLEASE"/>
    <property type="match status" value="1"/>
</dbReference>
<evidence type="ECO:0000313" key="2">
    <source>
        <dbReference type="EMBL" id="MXY95886.1"/>
    </source>
</evidence>
<dbReference type="GO" id="GO:0004534">
    <property type="term" value="F:5'-3' RNA exonuclease activity"/>
    <property type="evidence" value="ECO:0007669"/>
    <property type="project" value="TreeGrafter"/>
</dbReference>
<dbReference type="CDD" id="cd07438">
    <property type="entry name" value="PHP_HisPPase_AMP"/>
    <property type="match status" value="1"/>
</dbReference>
<dbReference type="PANTHER" id="PTHR42924:SF3">
    <property type="entry name" value="POLYMERASE_HISTIDINOL PHOSPHATASE N-TERMINAL DOMAIN-CONTAINING PROTEIN"/>
    <property type="match status" value="1"/>
</dbReference>
<dbReference type="InterPro" id="IPR016195">
    <property type="entry name" value="Pol/histidinol_Pase-like"/>
</dbReference>
<proteinExistence type="predicted"/>
<comment type="caution">
    <text evidence="2">The sequence shown here is derived from an EMBL/GenBank/DDBJ whole genome shotgun (WGS) entry which is preliminary data.</text>
</comment>
<dbReference type="InterPro" id="IPR052018">
    <property type="entry name" value="PHP_domain"/>
</dbReference>
<dbReference type="Gene3D" id="3.20.20.140">
    <property type="entry name" value="Metal-dependent hydrolases"/>
    <property type="match status" value="1"/>
</dbReference>
<gene>
    <name evidence="2" type="ORF">F4Y42_20795</name>
</gene>
<dbReference type="InterPro" id="IPR004013">
    <property type="entry name" value="PHP_dom"/>
</dbReference>
<sequence>MEVQPERSPRVYPVDLQVHSSCSDGTDTPEELVRKASELGIRVLAVTDHDSVLGVADAQACGAEVDVRVLPAVEFSTARDRENDFRDFDILGYGIDPTNSDLLDTMKRLKEARIDQKSRQVERLQSYGLHVPVDEVLALAGGVPGRPHIAQIALKYNPQKFTSLSDVFQQYLASDAENPTHVPRSFILGVIDAIELTHVAGGKAVLAHPGIYRRIRSLEESLARLVDVGLDGLEIQYPYAPEGRDSTDRPIACFAELAVRFGLFQTGGSDYHGERKPNRLGEAGLELEQWQGLRDLNGW</sequence>
<dbReference type="AlphaFoldDB" id="A0A6B0YXT5"/>
<dbReference type="EMBL" id="VXRG01000178">
    <property type="protein sequence ID" value="MXY95886.1"/>
    <property type="molecule type" value="Genomic_DNA"/>
</dbReference>
<name>A0A6B0YXT5_9CHLR</name>